<dbReference type="Proteomes" id="UP000291822">
    <property type="component" value="Unassembled WGS sequence"/>
</dbReference>
<evidence type="ECO:0000256" key="10">
    <source>
        <dbReference type="ARBA" id="ARBA00030772"/>
    </source>
</evidence>
<evidence type="ECO:0000256" key="6">
    <source>
        <dbReference type="ARBA" id="ARBA00022519"/>
    </source>
</evidence>
<comment type="similarity">
    <text evidence="2">Belongs to the GSP N family.</text>
</comment>
<dbReference type="RefSeq" id="WP_131409539.1">
    <property type="nucleotide sequence ID" value="NZ_SJTG01000002.1"/>
</dbReference>
<dbReference type="EMBL" id="SJTG01000002">
    <property type="protein sequence ID" value="TCI10982.1"/>
    <property type="molecule type" value="Genomic_DNA"/>
</dbReference>
<dbReference type="GO" id="GO:0015627">
    <property type="term" value="C:type II protein secretion system complex"/>
    <property type="evidence" value="ECO:0007669"/>
    <property type="project" value="InterPro"/>
</dbReference>
<gene>
    <name evidence="11" type="ORF">EZM97_19340</name>
</gene>
<proteinExistence type="inferred from homology"/>
<keyword evidence="4" id="KW-0813">Transport</keyword>
<protein>
    <recommendedName>
        <fullName evidence="3">Type II secretion system protein N</fullName>
    </recommendedName>
    <alternativeName>
        <fullName evidence="10">General secretion pathway protein N</fullName>
    </alternativeName>
</protein>
<evidence type="ECO:0000256" key="1">
    <source>
        <dbReference type="ARBA" id="ARBA00004533"/>
    </source>
</evidence>
<evidence type="ECO:0000313" key="12">
    <source>
        <dbReference type="Proteomes" id="UP000291822"/>
    </source>
</evidence>
<evidence type="ECO:0000256" key="5">
    <source>
        <dbReference type="ARBA" id="ARBA00022475"/>
    </source>
</evidence>
<evidence type="ECO:0000256" key="7">
    <source>
        <dbReference type="ARBA" id="ARBA00022692"/>
    </source>
</evidence>
<evidence type="ECO:0000256" key="9">
    <source>
        <dbReference type="ARBA" id="ARBA00023136"/>
    </source>
</evidence>
<accession>A0A4R0YWI3</accession>
<name>A0A4R0YWI3_9GAMM</name>
<keyword evidence="12" id="KW-1185">Reference proteome</keyword>
<evidence type="ECO:0000256" key="3">
    <source>
        <dbReference type="ARBA" id="ARBA00021563"/>
    </source>
</evidence>
<organism evidence="11 12">
    <name type="scientific">Dyella soli</name>
    <dbReference type="NCBI Taxonomy" id="522319"/>
    <lineage>
        <taxon>Bacteria</taxon>
        <taxon>Pseudomonadati</taxon>
        <taxon>Pseudomonadota</taxon>
        <taxon>Gammaproteobacteria</taxon>
        <taxon>Lysobacterales</taxon>
        <taxon>Rhodanobacteraceae</taxon>
        <taxon>Dyella</taxon>
    </lineage>
</organism>
<evidence type="ECO:0000256" key="4">
    <source>
        <dbReference type="ARBA" id="ARBA00022448"/>
    </source>
</evidence>
<comment type="caution">
    <text evidence="11">The sequence shown here is derived from an EMBL/GenBank/DDBJ whole genome shotgun (WGS) entry which is preliminary data.</text>
</comment>
<keyword evidence="9" id="KW-0472">Membrane</keyword>
<evidence type="ECO:0000256" key="8">
    <source>
        <dbReference type="ARBA" id="ARBA00022927"/>
    </source>
</evidence>
<keyword evidence="7" id="KW-0812">Transmembrane</keyword>
<dbReference type="AlphaFoldDB" id="A0A4R0YWI3"/>
<sequence>MKHWRTALVGLLALLLTGFALLWFLPASWAMPLLAPRLNGVRLSDVSGSLWDGAAGQVLSARNENLGRVNWQLSRLALLGEQRLRVDMHGPRLDFTGSMEGGSATEAVWTDVQMRADLGLFGAAASLPGGQARGTLAMTAGHVRLSGGWPLEMDASITWQPAAMRVPRLGELPLGTLLLTLHSSKGVVEGTLHDDGSGPLQVAGRLQLSPLGRRFTAEAKPREPNAGLQRWLSGLGTTDARGVTHINYSGGLAAALPEGKR</sequence>
<dbReference type="Pfam" id="PF01203">
    <property type="entry name" value="T2SSN"/>
    <property type="match status" value="1"/>
</dbReference>
<reference evidence="11 12" key="1">
    <citation type="submission" date="2019-02" db="EMBL/GenBank/DDBJ databases">
        <title>Dyella amyloliquefaciens sp. nov., isolated from forest soil.</title>
        <authorList>
            <person name="Gao Z.-H."/>
            <person name="Qiu L.-H."/>
        </authorList>
    </citation>
    <scope>NUCLEOTIDE SEQUENCE [LARGE SCALE GENOMIC DNA]</scope>
    <source>
        <strain evidence="11 12">KACC 12747</strain>
    </source>
</reference>
<keyword evidence="5" id="KW-1003">Cell membrane</keyword>
<comment type="subcellular location">
    <subcellularLocation>
        <location evidence="1">Cell inner membrane</location>
    </subcellularLocation>
</comment>
<evidence type="ECO:0000313" key="11">
    <source>
        <dbReference type="EMBL" id="TCI10982.1"/>
    </source>
</evidence>
<dbReference type="InterPro" id="IPR022792">
    <property type="entry name" value="T2SS_protein-GspN"/>
</dbReference>
<evidence type="ECO:0000256" key="2">
    <source>
        <dbReference type="ARBA" id="ARBA00007208"/>
    </source>
</evidence>
<dbReference type="GO" id="GO:0005886">
    <property type="term" value="C:plasma membrane"/>
    <property type="evidence" value="ECO:0007669"/>
    <property type="project" value="UniProtKB-SubCell"/>
</dbReference>
<keyword evidence="8" id="KW-0653">Protein transport</keyword>
<keyword evidence="6" id="KW-0997">Cell inner membrane</keyword>
<dbReference type="GO" id="GO:0015628">
    <property type="term" value="P:protein secretion by the type II secretion system"/>
    <property type="evidence" value="ECO:0007669"/>
    <property type="project" value="InterPro"/>
</dbReference>